<dbReference type="EMBL" id="JEME01002269">
    <property type="protein sequence ID" value="KYG04813.1"/>
    <property type="molecule type" value="Genomic_DNA"/>
</dbReference>
<organism evidence="1 2">
    <name type="scientific">Sorangium cellulosum</name>
    <name type="common">Polyangium cellulosum</name>
    <dbReference type="NCBI Taxonomy" id="56"/>
    <lineage>
        <taxon>Bacteria</taxon>
        <taxon>Pseudomonadati</taxon>
        <taxon>Myxococcota</taxon>
        <taxon>Polyangia</taxon>
        <taxon>Polyangiales</taxon>
        <taxon>Polyangiaceae</taxon>
        <taxon>Sorangium</taxon>
    </lineage>
</organism>
<reference evidence="1 2" key="1">
    <citation type="submission" date="2014-02" db="EMBL/GenBank/DDBJ databases">
        <title>The small core and large imbalanced accessory genome model reveals a collaborative survival strategy of Sorangium cellulosum strains in nature.</title>
        <authorList>
            <person name="Han K."/>
            <person name="Peng R."/>
            <person name="Blom J."/>
            <person name="Li Y.-Z."/>
        </authorList>
    </citation>
    <scope>NUCLEOTIDE SEQUENCE [LARGE SCALE GENOMIC DNA]</scope>
    <source>
        <strain evidence="1 2">So0007-03</strain>
    </source>
</reference>
<gene>
    <name evidence="1" type="ORF">BE21_44655</name>
</gene>
<proteinExistence type="predicted"/>
<dbReference type="PANTHER" id="PTHR35004">
    <property type="entry name" value="TRANSPOSASE RV3428C-RELATED"/>
    <property type="match status" value="1"/>
</dbReference>
<accession>A0A150TJD1</accession>
<dbReference type="Proteomes" id="UP000075502">
    <property type="component" value="Unassembled WGS sequence"/>
</dbReference>
<dbReference type="PANTHER" id="PTHR35004:SF8">
    <property type="entry name" value="TRANSPOSASE RV3428C-RELATED"/>
    <property type="match status" value="1"/>
</dbReference>
<evidence type="ECO:0000313" key="2">
    <source>
        <dbReference type="Proteomes" id="UP000075502"/>
    </source>
</evidence>
<comment type="caution">
    <text evidence="1">The sequence shown here is derived from an EMBL/GenBank/DDBJ whole genome shotgun (WGS) entry which is preliminary data.</text>
</comment>
<name>A0A150TJD1_SORCE</name>
<evidence type="ECO:0000313" key="1">
    <source>
        <dbReference type="EMBL" id="KYG04813.1"/>
    </source>
</evidence>
<sequence>MHVAGEKMFVDDAGKQPTLVDPAAGIVTEVELFVAVLGASSYTYAEATRSQRGPDWIGRHCRAFAVFGGVPLAVVCDQLKSGVTHACRYEPQVQRTIEEMAAHYGTTVLPARPKHARDKAKVAV</sequence>
<protein>
    <submittedName>
        <fullName evidence="1">Uncharacterized protein</fullName>
    </submittedName>
</protein>
<dbReference type="AlphaFoldDB" id="A0A150TJD1"/>